<dbReference type="PANTHER" id="PTHR38478:SF1">
    <property type="entry name" value="ZINC DEPENDENT METALLOPROTEASE DOMAIN LIPOPROTEIN"/>
    <property type="match status" value="1"/>
</dbReference>
<accession>A0A9D9DM77</accession>
<feature type="signal peptide" evidence="1">
    <location>
        <begin position="1"/>
        <end position="22"/>
    </location>
</feature>
<proteinExistence type="predicted"/>
<name>A0A9D9DM77_9BACT</name>
<feature type="domain" description="DUF5117" evidence="3">
    <location>
        <begin position="103"/>
        <end position="284"/>
    </location>
</feature>
<dbReference type="PANTHER" id="PTHR38478">
    <property type="entry name" value="PEPTIDASE M1A AND M12B"/>
    <property type="match status" value="1"/>
</dbReference>
<dbReference type="Gene3D" id="3.40.390.10">
    <property type="entry name" value="Collagenase (Catalytic Domain)"/>
    <property type="match status" value="1"/>
</dbReference>
<gene>
    <name evidence="5" type="ORF">IAC68_04445</name>
</gene>
<keyword evidence="5" id="KW-0645">Protease</keyword>
<keyword evidence="5" id="KW-0378">Hydrolase</keyword>
<dbReference type="CDD" id="cd04276">
    <property type="entry name" value="ZnMc_MMP_like_2"/>
    <property type="match status" value="1"/>
</dbReference>
<keyword evidence="1" id="KW-0732">Signal</keyword>
<feature type="chain" id="PRO_5039183468" evidence="1">
    <location>
        <begin position="23"/>
        <end position="809"/>
    </location>
</feature>
<feature type="domain" description="DUF5118" evidence="4">
    <location>
        <begin position="45"/>
        <end position="89"/>
    </location>
</feature>
<organism evidence="5 6">
    <name type="scientific">Candidatus Egerieousia excrementavium</name>
    <dbReference type="NCBI Taxonomy" id="2840778"/>
    <lineage>
        <taxon>Bacteria</taxon>
        <taxon>Pseudomonadati</taxon>
        <taxon>Bacteroidota</taxon>
        <taxon>Bacteroidia</taxon>
        <taxon>Bacteroidales</taxon>
        <taxon>Candidatus Egerieousia</taxon>
    </lineage>
</organism>
<dbReference type="AlphaFoldDB" id="A0A9D9DM77"/>
<evidence type="ECO:0000259" key="3">
    <source>
        <dbReference type="Pfam" id="PF17148"/>
    </source>
</evidence>
<evidence type="ECO:0000313" key="6">
    <source>
        <dbReference type="Proteomes" id="UP000823635"/>
    </source>
</evidence>
<reference evidence="5" key="2">
    <citation type="journal article" date="2021" name="PeerJ">
        <title>Extensive microbial diversity within the chicken gut microbiome revealed by metagenomics and culture.</title>
        <authorList>
            <person name="Gilroy R."/>
            <person name="Ravi A."/>
            <person name="Getino M."/>
            <person name="Pursley I."/>
            <person name="Horton D.L."/>
            <person name="Alikhan N.F."/>
            <person name="Baker D."/>
            <person name="Gharbi K."/>
            <person name="Hall N."/>
            <person name="Watson M."/>
            <person name="Adriaenssens E.M."/>
            <person name="Foster-Nyarko E."/>
            <person name="Jarju S."/>
            <person name="Secka A."/>
            <person name="Antonio M."/>
            <person name="Oren A."/>
            <person name="Chaudhuri R.R."/>
            <person name="La Ragione R."/>
            <person name="Hildebrand F."/>
            <person name="Pallen M.J."/>
        </authorList>
    </citation>
    <scope>NUCLEOTIDE SEQUENCE</scope>
    <source>
        <strain evidence="5">15467</strain>
    </source>
</reference>
<dbReference type="InterPro" id="IPR024079">
    <property type="entry name" value="MetalloPept_cat_dom_sf"/>
</dbReference>
<feature type="domain" description="EcxA zinc-binding" evidence="2">
    <location>
        <begin position="419"/>
        <end position="720"/>
    </location>
</feature>
<evidence type="ECO:0000313" key="5">
    <source>
        <dbReference type="EMBL" id="MBO8429165.1"/>
    </source>
</evidence>
<dbReference type="Proteomes" id="UP000823635">
    <property type="component" value="Unassembled WGS sequence"/>
</dbReference>
<dbReference type="Pfam" id="PF16313">
    <property type="entry name" value="DUF4953"/>
    <property type="match status" value="1"/>
</dbReference>
<dbReference type="SUPFAM" id="SSF55486">
    <property type="entry name" value="Metalloproteases ('zincins'), catalytic domain"/>
    <property type="match status" value="1"/>
</dbReference>
<keyword evidence="5" id="KW-0482">Metalloprotease</keyword>
<dbReference type="EMBL" id="JADINB010000099">
    <property type="protein sequence ID" value="MBO8429165.1"/>
    <property type="molecule type" value="Genomic_DNA"/>
</dbReference>
<dbReference type="InterPro" id="IPR032534">
    <property type="entry name" value="EcxA_zinc-bd"/>
</dbReference>
<dbReference type="InterPro" id="IPR034032">
    <property type="entry name" value="Zn_MMP-like_bac"/>
</dbReference>
<sequence length="809" mass="93049">MQKVITTFVFILFWFAAGELFAAGGASDSLAGKKPEKDDAPQLVEEFIRDDAKIVKGLTTLYFQDGKYYININDTLFGRDIRMVSRISRAAEGARFNFSGYAGDIVNSAMFRFERGPEDKIFLKSLSLRERSDTIMPENVQNSNFPTIVEVFRIKAQSADKTDNLIEVNDFLLSDSEYLFFPKKYKTSLGIGALQKDRSYISGIKTFPINTEFRVVHTYLRQSGTPAMTCELNLSFVLLPEVPMTPRYADDRVGYFTVTYTDFDRNPQKVEYTSMITRWRLEPKPEDMEKYMRGELVEPAKPIVFYIDPATPEEWVPYLIQGVNDWQAAFEKAGFKNAIYARRAPSVEEDSTWSLEDARHSAIVYKPSAIANASGPHVSDPRSGEIIESHINWYHNVMSLLNKWYFVQCAPSDTGARKAVFDSELMGQLIRFVSSHEVGHTLGLRHNFIGSAIYDASQLRDEDFLRENGHATSIMDYARFNYVAQPEDSIPRELLFPRINFYDKWAIEWGYRRFPDIDDPVEELPKINGWIVEKTKDARLLFGTERSLDDPRLQSEDLGSDHTESNMYGIRNLKYIMEHLVEWTSLPNEGYDNLKTYYNEVVSQYGRYLLHVAKWVGGVYETPKTVEQTGPVYSPVERWKQKKAMAFLAENLCESHKWLVPDTIYRMTGVKGEETLGKLYDKVFGKLLDRRVMTNLYNAELIGSNGAYTMEELYNDLNAMLSWGSMPKGNTDAMYKRAMQESYVNALIRLYAENGSGNAEVRSMAHYQLLKLRDRLMHLRGTERERAHYGYLADLIENELEPDSKASQY</sequence>
<protein>
    <submittedName>
        <fullName evidence="5">Zinc-dependent metalloprotease</fullName>
    </submittedName>
</protein>
<dbReference type="Pfam" id="PF17148">
    <property type="entry name" value="DUF5117"/>
    <property type="match status" value="1"/>
</dbReference>
<reference evidence="5" key="1">
    <citation type="submission" date="2020-10" db="EMBL/GenBank/DDBJ databases">
        <authorList>
            <person name="Gilroy R."/>
        </authorList>
    </citation>
    <scope>NUCLEOTIDE SEQUENCE</scope>
    <source>
        <strain evidence="5">15467</strain>
    </source>
</reference>
<evidence type="ECO:0000259" key="4">
    <source>
        <dbReference type="Pfam" id="PF17162"/>
    </source>
</evidence>
<comment type="caution">
    <text evidence="5">The sequence shown here is derived from an EMBL/GenBank/DDBJ whole genome shotgun (WGS) entry which is preliminary data.</text>
</comment>
<dbReference type="Pfam" id="PF17162">
    <property type="entry name" value="DUF5118"/>
    <property type="match status" value="1"/>
</dbReference>
<dbReference type="GO" id="GO:0008237">
    <property type="term" value="F:metallopeptidase activity"/>
    <property type="evidence" value="ECO:0007669"/>
    <property type="project" value="UniProtKB-KW"/>
</dbReference>
<evidence type="ECO:0000256" key="1">
    <source>
        <dbReference type="SAM" id="SignalP"/>
    </source>
</evidence>
<evidence type="ECO:0000259" key="2">
    <source>
        <dbReference type="Pfam" id="PF16313"/>
    </source>
</evidence>
<dbReference type="InterPro" id="IPR033428">
    <property type="entry name" value="DUF5118"/>
</dbReference>
<dbReference type="InterPro" id="IPR033413">
    <property type="entry name" value="DUF5117"/>
</dbReference>